<dbReference type="PROSITE" id="PS51294">
    <property type="entry name" value="HTH_MYB"/>
    <property type="match status" value="1"/>
</dbReference>
<evidence type="ECO:0000259" key="15">
    <source>
        <dbReference type="PROSITE" id="PS51294"/>
    </source>
</evidence>
<evidence type="ECO:0000259" key="13">
    <source>
        <dbReference type="PROSITE" id="PS50090"/>
    </source>
</evidence>
<keyword evidence="17" id="KW-1185">Reference proteome</keyword>
<organism evidence="16 17">
    <name type="scientific">Paramecium octaurelia</name>
    <dbReference type="NCBI Taxonomy" id="43137"/>
    <lineage>
        <taxon>Eukaryota</taxon>
        <taxon>Sar</taxon>
        <taxon>Alveolata</taxon>
        <taxon>Ciliophora</taxon>
        <taxon>Intramacronucleata</taxon>
        <taxon>Oligohymenophorea</taxon>
        <taxon>Peniculida</taxon>
        <taxon>Parameciidae</taxon>
        <taxon>Paramecium</taxon>
    </lineage>
</organism>
<evidence type="ECO:0000256" key="9">
    <source>
        <dbReference type="ARBA" id="ARBA00023187"/>
    </source>
</evidence>
<evidence type="ECO:0000256" key="12">
    <source>
        <dbReference type="SAM" id="MobiDB-lite"/>
    </source>
</evidence>
<feature type="domain" description="C3H1-type" evidence="14">
    <location>
        <begin position="12"/>
        <end position="40"/>
    </location>
</feature>
<sequence>MAGRLERVYGTDEEKVNCPFYRNIGACRYENKCSRIHSIPPISQTILFKHMYKNSPIEVAIASENAMTQAGIEEALEKFESFYEDVFLKLAEFGEIQDLIVCENFGDHLVGNIYVKYTSELFAELCFNALQNLSYENRPLQMEYSLADFSRAQCKKYIDGTCQRGGACNYLHLKKISTKFKKSLFNQMYEEHPEYREKTEKEVTEKSLKQHKKKEKQSSNSRESSRRNSIERQKMINDWNETGIQNVSQAQKMIYGKNMPAPVYTPKVSMRTSPELLQSQLQMAAQKEIVGCNQDGRKNWRPEEDKALLEICKSQHYNWRRVSKQMISIGYKRSGKSCKERFHNQLNPYVNKDQWTQNEVDKLFELQSKYGNRWRIIAKELPQRTDGLIKNYFYSLVRKVLRRLSKTVNGTKNGSQMTKTLKPSVISQIFCVNQNQVNDAGIEVEFAELFRNIILKYKNFNLSQQIDIEDIDKIKSIFQTLQQLNESYNDDLEKKNISKSRSKSHKIKTKLSNVNIDHLILQKIQLKHPIFTMKSCPLPKLYSKFVFHHNTYHPTQLMYQSISSFTSQNIDQNNSYGAILIKPEQLLFFQPPPSPYYTMNISAFIQQQSSMHTYYSSYFNPTPEIKEEHET</sequence>
<evidence type="ECO:0000256" key="4">
    <source>
        <dbReference type="ARBA" id="ARBA00022737"/>
    </source>
</evidence>
<keyword evidence="7" id="KW-0694">RNA-binding</keyword>
<dbReference type="InterPro" id="IPR017930">
    <property type="entry name" value="Myb_dom"/>
</dbReference>
<keyword evidence="2" id="KW-0507">mRNA processing</keyword>
<feature type="domain" description="HTH myb-type" evidence="15">
    <location>
        <begin position="347"/>
        <end position="401"/>
    </location>
</feature>
<feature type="domain" description="Myb-like" evidence="13">
    <location>
        <begin position="297"/>
        <end position="346"/>
    </location>
</feature>
<dbReference type="GO" id="GO:0003677">
    <property type="term" value="F:DNA binding"/>
    <property type="evidence" value="ECO:0007669"/>
    <property type="project" value="UniProtKB-KW"/>
</dbReference>
<evidence type="ECO:0000256" key="10">
    <source>
        <dbReference type="ARBA" id="ARBA00023242"/>
    </source>
</evidence>
<feature type="zinc finger region" description="C3H1-type" evidence="11">
    <location>
        <begin position="12"/>
        <end position="40"/>
    </location>
</feature>
<dbReference type="PANTHER" id="PTHR12620">
    <property type="entry name" value="U2 SNRNP AUXILIARY FACTOR, SMALL SUBUNIT"/>
    <property type="match status" value="1"/>
</dbReference>
<feature type="compositionally biased region" description="Basic and acidic residues" evidence="12">
    <location>
        <begin position="195"/>
        <end position="208"/>
    </location>
</feature>
<dbReference type="Pfam" id="PF13921">
    <property type="entry name" value="Myb_DNA-bind_6"/>
    <property type="match status" value="1"/>
</dbReference>
<protein>
    <submittedName>
        <fullName evidence="16">Uncharacterized protein</fullName>
    </submittedName>
</protein>
<evidence type="ECO:0000256" key="6">
    <source>
        <dbReference type="ARBA" id="ARBA00022833"/>
    </source>
</evidence>
<keyword evidence="3 11" id="KW-0479">Metal-binding</keyword>
<dbReference type="OrthoDB" id="302094at2759"/>
<comment type="subcellular location">
    <subcellularLocation>
        <location evidence="1">Nucleus</location>
    </subcellularLocation>
</comment>
<feature type="zinc finger region" description="C3H1-type" evidence="11">
    <location>
        <begin position="148"/>
        <end position="175"/>
    </location>
</feature>
<dbReference type="PROSITE" id="PS50103">
    <property type="entry name" value="ZF_C3H1"/>
    <property type="match status" value="2"/>
</dbReference>
<dbReference type="GO" id="GO:0089701">
    <property type="term" value="C:U2AF complex"/>
    <property type="evidence" value="ECO:0007669"/>
    <property type="project" value="InterPro"/>
</dbReference>
<keyword evidence="4" id="KW-0677">Repeat</keyword>
<gene>
    <name evidence="16" type="ORF">POCTA_138.1.T1350055</name>
</gene>
<evidence type="ECO:0000313" key="16">
    <source>
        <dbReference type="EMBL" id="CAD8205295.1"/>
    </source>
</evidence>
<dbReference type="Pfam" id="PF00642">
    <property type="entry name" value="zf-CCCH"/>
    <property type="match status" value="1"/>
</dbReference>
<feature type="domain" description="Myb-like" evidence="13">
    <location>
        <begin position="347"/>
        <end position="397"/>
    </location>
</feature>
<keyword evidence="9" id="KW-0508">mRNA splicing</keyword>
<evidence type="ECO:0000256" key="5">
    <source>
        <dbReference type="ARBA" id="ARBA00022771"/>
    </source>
</evidence>
<evidence type="ECO:0000256" key="7">
    <source>
        <dbReference type="ARBA" id="ARBA00022884"/>
    </source>
</evidence>
<evidence type="ECO:0000256" key="11">
    <source>
        <dbReference type="PROSITE-ProRule" id="PRU00723"/>
    </source>
</evidence>
<evidence type="ECO:0000256" key="3">
    <source>
        <dbReference type="ARBA" id="ARBA00022723"/>
    </source>
</evidence>
<dbReference type="SMART" id="SM00356">
    <property type="entry name" value="ZnF_C3H1"/>
    <property type="match status" value="2"/>
</dbReference>
<dbReference type="GO" id="GO:0000398">
    <property type="term" value="P:mRNA splicing, via spliceosome"/>
    <property type="evidence" value="ECO:0007669"/>
    <property type="project" value="InterPro"/>
</dbReference>
<reference evidence="16" key="1">
    <citation type="submission" date="2021-01" db="EMBL/GenBank/DDBJ databases">
        <authorList>
            <consortium name="Genoscope - CEA"/>
            <person name="William W."/>
        </authorList>
    </citation>
    <scope>NUCLEOTIDE SEQUENCE</scope>
</reference>
<dbReference type="SMART" id="SM00717">
    <property type="entry name" value="SANT"/>
    <property type="match status" value="2"/>
</dbReference>
<dbReference type="FunFam" id="3.30.70.330:FF:000122">
    <property type="entry name" value="Splicing factor U2AF small subunit"/>
    <property type="match status" value="1"/>
</dbReference>
<dbReference type="GO" id="GO:0008270">
    <property type="term" value="F:zinc ion binding"/>
    <property type="evidence" value="ECO:0007669"/>
    <property type="project" value="UniProtKB-KW"/>
</dbReference>
<evidence type="ECO:0000256" key="8">
    <source>
        <dbReference type="ARBA" id="ARBA00023125"/>
    </source>
</evidence>
<name>A0A8S1XW61_PAROT</name>
<dbReference type="EMBL" id="CAJJDP010000136">
    <property type="protein sequence ID" value="CAD8205295.1"/>
    <property type="molecule type" value="Genomic_DNA"/>
</dbReference>
<feature type="domain" description="C3H1-type" evidence="14">
    <location>
        <begin position="148"/>
        <end position="175"/>
    </location>
</feature>
<dbReference type="InterPro" id="IPR001005">
    <property type="entry name" value="SANT/Myb"/>
</dbReference>
<keyword evidence="10" id="KW-0539">Nucleus</keyword>
<evidence type="ECO:0000259" key="14">
    <source>
        <dbReference type="PROSITE" id="PS50103"/>
    </source>
</evidence>
<keyword evidence="8" id="KW-0238">DNA-binding</keyword>
<evidence type="ECO:0000313" key="17">
    <source>
        <dbReference type="Proteomes" id="UP000683925"/>
    </source>
</evidence>
<dbReference type="CDD" id="cd00167">
    <property type="entry name" value="SANT"/>
    <property type="match status" value="1"/>
</dbReference>
<dbReference type="AlphaFoldDB" id="A0A8S1XW61"/>
<comment type="caution">
    <text evidence="16">The sequence shown here is derived from an EMBL/GenBank/DDBJ whole genome shotgun (WGS) entry which is preliminary data.</text>
</comment>
<evidence type="ECO:0000256" key="2">
    <source>
        <dbReference type="ARBA" id="ARBA00022664"/>
    </source>
</evidence>
<accession>A0A8S1XW61</accession>
<evidence type="ECO:0000256" key="1">
    <source>
        <dbReference type="ARBA" id="ARBA00004123"/>
    </source>
</evidence>
<dbReference type="PROSITE" id="PS50090">
    <property type="entry name" value="MYB_LIKE"/>
    <property type="match status" value="2"/>
</dbReference>
<feature type="region of interest" description="Disordered" evidence="12">
    <location>
        <begin position="195"/>
        <end position="230"/>
    </location>
</feature>
<dbReference type="InterPro" id="IPR009145">
    <property type="entry name" value="U2AF_small"/>
</dbReference>
<proteinExistence type="predicted"/>
<dbReference type="GO" id="GO:0003723">
    <property type="term" value="F:RNA binding"/>
    <property type="evidence" value="ECO:0007669"/>
    <property type="project" value="UniProtKB-KW"/>
</dbReference>
<dbReference type="InterPro" id="IPR000571">
    <property type="entry name" value="Znf_CCCH"/>
</dbReference>
<keyword evidence="5 11" id="KW-0863">Zinc-finger</keyword>
<dbReference type="Proteomes" id="UP000683925">
    <property type="component" value="Unassembled WGS sequence"/>
</dbReference>
<keyword evidence="6 11" id="KW-0862">Zinc</keyword>